<evidence type="ECO:0000313" key="3">
    <source>
        <dbReference type="Proteomes" id="UP000035721"/>
    </source>
</evidence>
<organism evidence="2 3">
    <name type="scientific">Nostocoides japonicum T1-X7</name>
    <dbReference type="NCBI Taxonomy" id="1194083"/>
    <lineage>
        <taxon>Bacteria</taxon>
        <taxon>Bacillati</taxon>
        <taxon>Actinomycetota</taxon>
        <taxon>Actinomycetes</taxon>
        <taxon>Micrococcales</taxon>
        <taxon>Intrasporangiaceae</taxon>
        <taxon>Nostocoides</taxon>
    </lineage>
</organism>
<feature type="compositionally biased region" description="Basic and acidic residues" evidence="1">
    <location>
        <begin position="1"/>
        <end position="34"/>
    </location>
</feature>
<keyword evidence="3" id="KW-1185">Reference proteome</keyword>
<evidence type="ECO:0008006" key="4">
    <source>
        <dbReference type="Google" id="ProtNLM"/>
    </source>
</evidence>
<feature type="region of interest" description="Disordered" evidence="1">
    <location>
        <begin position="1"/>
        <end position="93"/>
    </location>
</feature>
<dbReference type="AlphaFoldDB" id="A0A077LXB7"/>
<comment type="caution">
    <text evidence="2">The sequence shown here is derived from an EMBL/GenBank/DDBJ whole genome shotgun (WGS) entry which is preliminary data.</text>
</comment>
<dbReference type="InterPro" id="IPR055642">
    <property type="entry name" value="DUF7218"/>
</dbReference>
<dbReference type="Pfam" id="PF23855">
    <property type="entry name" value="DUF7218"/>
    <property type="match status" value="1"/>
</dbReference>
<name>A0A077LXB7_9MICO</name>
<dbReference type="RefSeq" id="WP_048555289.1">
    <property type="nucleotide sequence ID" value="NZ_HF570958.1"/>
</dbReference>
<evidence type="ECO:0000313" key="2">
    <source>
        <dbReference type="EMBL" id="CCH78326.1"/>
    </source>
</evidence>
<proteinExistence type="predicted"/>
<dbReference type="Proteomes" id="UP000035721">
    <property type="component" value="Unassembled WGS sequence"/>
</dbReference>
<dbReference type="EMBL" id="CAJB01000196">
    <property type="protein sequence ID" value="CCH78326.1"/>
    <property type="molecule type" value="Genomic_DNA"/>
</dbReference>
<accession>A0A077LXB7</accession>
<gene>
    <name evidence="2" type="ORF">BN12_2750002</name>
</gene>
<reference evidence="2 3" key="1">
    <citation type="journal article" date="2013" name="ISME J.">
        <title>A metabolic model for members of the genus Tetrasphaera involved in enhanced biological phosphorus removal.</title>
        <authorList>
            <person name="Kristiansen R."/>
            <person name="Nguyen H.T.T."/>
            <person name="Saunders A.M."/>
            <person name="Nielsen J.L."/>
            <person name="Wimmer R."/>
            <person name="Le V.Q."/>
            <person name="McIlroy S.J."/>
            <person name="Petrovski S."/>
            <person name="Seviour R.J."/>
            <person name="Calteau A."/>
            <person name="Nielsen K.L."/>
            <person name="Nielsen P.H."/>
        </authorList>
    </citation>
    <scope>NUCLEOTIDE SEQUENCE [LARGE SCALE GENOMIC DNA]</scope>
    <source>
        <strain evidence="2 3">T1-X7</strain>
    </source>
</reference>
<dbReference type="STRING" id="1194083.BN12_2750002"/>
<sequence>MPKNSDRRDPGPSVKDKELYEDLRDDGASKEKAARIANAAANTSRKSVGKKGGKSGSYEDWTKKDLMKRAAEIGIDGRSSMSKGELVDALRNH</sequence>
<dbReference type="OrthoDB" id="215254at2"/>
<feature type="compositionally biased region" description="Basic and acidic residues" evidence="1">
    <location>
        <begin position="60"/>
        <end position="71"/>
    </location>
</feature>
<evidence type="ECO:0000256" key="1">
    <source>
        <dbReference type="SAM" id="MobiDB-lite"/>
    </source>
</evidence>
<feature type="compositionally biased region" description="Low complexity" evidence="1">
    <location>
        <begin position="35"/>
        <end position="46"/>
    </location>
</feature>
<protein>
    <recommendedName>
        <fullName evidence="4">Rho termination factor N-terminal domain-containing protein</fullName>
    </recommendedName>
</protein>